<gene>
    <name evidence="1" type="ORF">Ami3637_14200</name>
</gene>
<dbReference type="KEGG" id="amic:Ami3637_14200"/>
<protein>
    <submittedName>
        <fullName evidence="1">TIGR04076 family protein</fullName>
    </submittedName>
</protein>
<keyword evidence="2" id="KW-1185">Reference proteome</keyword>
<dbReference type="AlphaFoldDB" id="A0A6P1ML22"/>
<accession>A0A6P1ML22</accession>
<name>A0A6P1ML22_9FIRM</name>
<dbReference type="RefSeq" id="WP_162363139.1">
    <property type="nucleotide sequence ID" value="NZ_CP047591.1"/>
</dbReference>
<proteinExistence type="predicted"/>
<reference evidence="1 2" key="1">
    <citation type="submission" date="2020-01" db="EMBL/GenBank/DDBJ databases">
        <title>Genomic analysis of Aminipila sp. CBA3637.</title>
        <authorList>
            <person name="Kim Y.B."/>
            <person name="Roh S.W."/>
        </authorList>
    </citation>
    <scope>NUCLEOTIDE SEQUENCE [LARGE SCALE GENOMIC DNA]</scope>
    <source>
        <strain evidence="1 2">CBA3637</strain>
    </source>
</reference>
<sequence>MTKKPKIIIKMIDKVGSGACHYGHKIGDTFDFDKDRGSMCPMMVHTAFPYIDILRYGGSIPGGENPDKCKFCCPDADVINIFEIERV</sequence>
<dbReference type="NCBIfam" id="TIGR04076">
    <property type="entry name" value="TIGR04076 family protein"/>
    <property type="match status" value="1"/>
</dbReference>
<dbReference type="Proteomes" id="UP000463883">
    <property type="component" value="Chromosome"/>
</dbReference>
<evidence type="ECO:0000313" key="2">
    <source>
        <dbReference type="Proteomes" id="UP000463883"/>
    </source>
</evidence>
<organism evidence="1 2">
    <name type="scientific">Aminipila terrae</name>
    <dbReference type="NCBI Taxonomy" id="2697030"/>
    <lineage>
        <taxon>Bacteria</taxon>
        <taxon>Bacillati</taxon>
        <taxon>Bacillota</taxon>
        <taxon>Clostridia</taxon>
        <taxon>Peptostreptococcales</taxon>
        <taxon>Anaerovoracaceae</taxon>
        <taxon>Aminipila</taxon>
    </lineage>
</organism>
<dbReference type="InterPro" id="IPR023811">
    <property type="entry name" value="CHP04076"/>
</dbReference>
<dbReference type="EMBL" id="CP047591">
    <property type="protein sequence ID" value="QHI73374.1"/>
    <property type="molecule type" value="Genomic_DNA"/>
</dbReference>
<evidence type="ECO:0000313" key="1">
    <source>
        <dbReference type="EMBL" id="QHI73374.1"/>
    </source>
</evidence>